<keyword evidence="2" id="KW-1185">Reference proteome</keyword>
<dbReference type="EMBL" id="DF238831">
    <property type="protein sequence ID" value="GAC99476.1"/>
    <property type="molecule type" value="Genomic_DNA"/>
</dbReference>
<organism evidence="1 2">
    <name type="scientific">Pseudozyma hubeiensis (strain SY62)</name>
    <name type="common">Yeast</name>
    <dbReference type="NCBI Taxonomy" id="1305764"/>
    <lineage>
        <taxon>Eukaryota</taxon>
        <taxon>Fungi</taxon>
        <taxon>Dikarya</taxon>
        <taxon>Basidiomycota</taxon>
        <taxon>Ustilaginomycotina</taxon>
        <taxon>Ustilaginomycetes</taxon>
        <taxon>Ustilaginales</taxon>
        <taxon>Ustilaginaceae</taxon>
        <taxon>Pseudozyma</taxon>
    </lineage>
</organism>
<sequence>MSKDGKLVDDEKTGIEEAFYAVAEASFFATTKAGADGRLDALIPASVGEGVDGRLDAGLGLFCVEERLQF</sequence>
<name>R9PDP5_PSEHS</name>
<proteinExistence type="predicted"/>
<evidence type="ECO:0000313" key="1">
    <source>
        <dbReference type="EMBL" id="GAC99476.1"/>
    </source>
</evidence>
<protein>
    <submittedName>
        <fullName evidence="1">Uncharacterized protein</fullName>
    </submittedName>
</protein>
<reference evidence="2" key="1">
    <citation type="journal article" date="2013" name="Genome Announc.">
        <title>Draft genome sequence of the basidiomycetous yeast-like fungus Pseudozyma hubeiensis SY62, which produces an abundant amount of the biosurfactant mannosylerythritol lipids.</title>
        <authorList>
            <person name="Konishi M."/>
            <person name="Hatada Y."/>
            <person name="Horiuchi J."/>
        </authorList>
    </citation>
    <scope>NUCLEOTIDE SEQUENCE [LARGE SCALE GENOMIC DNA]</scope>
    <source>
        <strain evidence="2">SY62</strain>
    </source>
</reference>
<gene>
    <name evidence="1" type="ORF">PHSY_007078</name>
</gene>
<dbReference type="Proteomes" id="UP000014071">
    <property type="component" value="Unassembled WGS sequence"/>
</dbReference>
<evidence type="ECO:0000313" key="2">
    <source>
        <dbReference type="Proteomes" id="UP000014071"/>
    </source>
</evidence>
<dbReference type="RefSeq" id="XP_012193063.1">
    <property type="nucleotide sequence ID" value="XM_012337673.1"/>
</dbReference>
<dbReference type="HOGENOM" id="CLU_2758893_0_0_1"/>
<dbReference type="GeneID" id="24112342"/>
<dbReference type="AlphaFoldDB" id="R9PDP5"/>
<accession>R9PDP5</accession>